<dbReference type="GO" id="GO:0044550">
    <property type="term" value="P:secondary metabolite biosynthetic process"/>
    <property type="evidence" value="ECO:0007669"/>
    <property type="project" value="TreeGrafter"/>
</dbReference>
<proteinExistence type="inferred from homology"/>
<sequence length="511" mass="54632">MGQACVGYAANGYFLEQPGLFDHQLFNISPWEALQMDPNQLLLLAVTYEALQRTGPSHLKWGAETLASPTMFAGLKKGGFLSPTGPCQPFQQNADGYCRAEGVGILVLKRLEDAVYDNNNIQAVIRGQGGTHSAHATSITHPSPDAQQRLFRKTLHQGGIGPASIGYVEMHGTGTQAGDFAEVTAVGNTFGERKTGNIPLIIGAMKANVGHAGATAGVTSIIKSIMILKTGIIPPQPGMPFTFNPHLSQVQSSGVLVADAVLAPNTEFDSIGVDSILDITTIDRFNELTNLHLGASFLAEAKNIAGMKVAFQNWSQATVIPSEQEETLARSPSSSCNTSPASTADSNLDGTTSDTSQHAAAVDIATADPTETPMHHQPVRTRQPLSSLSAADQPKSKAIRRANHVTLMSPPAISTISFYESKVLVPSNTSNFHHIPPSRIPTDVDRGCFAHDSLDESGHEGQGVRRWRRSGNDSLCKFKDIRGRRVCVQQDQLANQAGHIPAKQYPYGKGS</sequence>
<evidence type="ECO:0000313" key="7">
    <source>
        <dbReference type="Proteomes" id="UP001213799"/>
    </source>
</evidence>
<organism evidence="6 7">
    <name type="scientific">Penicillium hordei</name>
    <dbReference type="NCBI Taxonomy" id="40994"/>
    <lineage>
        <taxon>Eukaryota</taxon>
        <taxon>Fungi</taxon>
        <taxon>Dikarya</taxon>
        <taxon>Ascomycota</taxon>
        <taxon>Pezizomycotina</taxon>
        <taxon>Eurotiomycetes</taxon>
        <taxon>Eurotiomycetidae</taxon>
        <taxon>Eurotiales</taxon>
        <taxon>Aspergillaceae</taxon>
        <taxon>Penicillium</taxon>
    </lineage>
</organism>
<evidence type="ECO:0000256" key="1">
    <source>
        <dbReference type="ARBA" id="ARBA00022450"/>
    </source>
</evidence>
<keyword evidence="3" id="KW-0808">Transferase</keyword>
<dbReference type="InterPro" id="IPR050091">
    <property type="entry name" value="PKS_NRPS_Biosynth_Enz"/>
</dbReference>
<keyword evidence="7" id="KW-1185">Reference proteome</keyword>
<reference evidence="6" key="1">
    <citation type="journal article" date="2023" name="IMA Fungus">
        <title>Comparative genomic study of the Penicillium genus elucidates a diverse pangenome and 15 lateral gene transfer events.</title>
        <authorList>
            <person name="Petersen C."/>
            <person name="Sorensen T."/>
            <person name="Nielsen M.R."/>
            <person name="Sondergaard T.E."/>
            <person name="Sorensen J.L."/>
            <person name="Fitzpatrick D.A."/>
            <person name="Frisvad J.C."/>
            <person name="Nielsen K.L."/>
        </authorList>
    </citation>
    <scope>NUCLEOTIDE SEQUENCE</scope>
    <source>
        <strain evidence="6">IBT 12815</strain>
    </source>
</reference>
<dbReference type="Pfam" id="PF00109">
    <property type="entry name" value="ketoacyl-synt"/>
    <property type="match status" value="2"/>
</dbReference>
<dbReference type="AlphaFoldDB" id="A0AAD6H037"/>
<accession>A0AAD6H037</accession>
<dbReference type="PANTHER" id="PTHR43775:SF37">
    <property type="entry name" value="SI:DKEY-61P9.11"/>
    <property type="match status" value="1"/>
</dbReference>
<reference evidence="6" key="2">
    <citation type="submission" date="2023-01" db="EMBL/GenBank/DDBJ databases">
        <authorList>
            <person name="Petersen C."/>
        </authorList>
    </citation>
    <scope>NUCLEOTIDE SEQUENCE</scope>
    <source>
        <strain evidence="6">IBT 12815</strain>
    </source>
</reference>
<keyword evidence="2" id="KW-0597">Phosphoprotein</keyword>
<dbReference type="InterPro" id="IPR014031">
    <property type="entry name" value="Ketoacyl_synth_C"/>
</dbReference>
<dbReference type="InterPro" id="IPR016039">
    <property type="entry name" value="Thiolase-like"/>
</dbReference>
<dbReference type="Pfam" id="PF02801">
    <property type="entry name" value="Ketoacyl-synt_C"/>
    <property type="match status" value="1"/>
</dbReference>
<dbReference type="RefSeq" id="XP_056750744.1">
    <property type="nucleotide sequence ID" value="XM_056898668.1"/>
</dbReference>
<feature type="compositionally biased region" description="Polar residues" evidence="4">
    <location>
        <begin position="345"/>
        <end position="358"/>
    </location>
</feature>
<feature type="compositionally biased region" description="Low complexity" evidence="4">
    <location>
        <begin position="331"/>
        <end position="344"/>
    </location>
</feature>
<comment type="caution">
    <text evidence="6">The sequence shown here is derived from an EMBL/GenBank/DDBJ whole genome shotgun (WGS) entry which is preliminary data.</text>
</comment>
<dbReference type="PROSITE" id="PS52004">
    <property type="entry name" value="KS3_2"/>
    <property type="match status" value="1"/>
</dbReference>
<dbReference type="CDD" id="cd00833">
    <property type="entry name" value="PKS"/>
    <property type="match status" value="1"/>
</dbReference>
<dbReference type="Proteomes" id="UP001213799">
    <property type="component" value="Unassembled WGS sequence"/>
</dbReference>
<dbReference type="InterPro" id="IPR020841">
    <property type="entry name" value="PKS_Beta-ketoAc_synthase_dom"/>
</dbReference>
<protein>
    <submittedName>
        <fullName evidence="6">Type I iterative PKS</fullName>
    </submittedName>
</protein>
<keyword evidence="1" id="KW-0596">Phosphopantetheine</keyword>
<dbReference type="Gene3D" id="3.40.47.10">
    <property type="match status" value="2"/>
</dbReference>
<dbReference type="GeneID" id="81588910"/>
<evidence type="ECO:0000256" key="4">
    <source>
        <dbReference type="SAM" id="MobiDB-lite"/>
    </source>
</evidence>
<dbReference type="InterPro" id="IPR014030">
    <property type="entry name" value="Ketoacyl_synth_N"/>
</dbReference>
<evidence type="ECO:0000256" key="3">
    <source>
        <dbReference type="RuleBase" id="RU003694"/>
    </source>
</evidence>
<comment type="similarity">
    <text evidence="3">Belongs to the thiolase-like superfamily. Beta-ketoacyl-ACP synthases family.</text>
</comment>
<dbReference type="PANTHER" id="PTHR43775">
    <property type="entry name" value="FATTY ACID SYNTHASE"/>
    <property type="match status" value="1"/>
</dbReference>
<feature type="domain" description="Ketosynthase family 3 (KS3)" evidence="5">
    <location>
        <begin position="1"/>
        <end position="266"/>
    </location>
</feature>
<evidence type="ECO:0000259" key="5">
    <source>
        <dbReference type="PROSITE" id="PS52004"/>
    </source>
</evidence>
<name>A0AAD6H037_9EURO</name>
<dbReference type="GO" id="GO:0006633">
    <property type="term" value="P:fatty acid biosynthetic process"/>
    <property type="evidence" value="ECO:0007669"/>
    <property type="project" value="TreeGrafter"/>
</dbReference>
<dbReference type="EMBL" id="JAQJAE010000004">
    <property type="protein sequence ID" value="KAJ5597529.1"/>
    <property type="molecule type" value="Genomic_DNA"/>
</dbReference>
<dbReference type="SUPFAM" id="SSF53901">
    <property type="entry name" value="Thiolase-like"/>
    <property type="match status" value="2"/>
</dbReference>
<evidence type="ECO:0000313" key="6">
    <source>
        <dbReference type="EMBL" id="KAJ5597529.1"/>
    </source>
</evidence>
<dbReference type="SMART" id="SM00825">
    <property type="entry name" value="PKS_KS"/>
    <property type="match status" value="1"/>
</dbReference>
<feature type="region of interest" description="Disordered" evidence="4">
    <location>
        <begin position="322"/>
        <end position="395"/>
    </location>
</feature>
<gene>
    <name evidence="6" type="ORF">N7537_007613</name>
</gene>
<dbReference type="GO" id="GO:0004312">
    <property type="term" value="F:fatty acid synthase activity"/>
    <property type="evidence" value="ECO:0007669"/>
    <property type="project" value="TreeGrafter"/>
</dbReference>
<evidence type="ECO:0000256" key="2">
    <source>
        <dbReference type="ARBA" id="ARBA00022553"/>
    </source>
</evidence>